<gene>
    <name evidence="2" type="ORF">A2U01_0100184</name>
</gene>
<feature type="compositionally biased region" description="Acidic residues" evidence="1">
    <location>
        <begin position="10"/>
        <end position="23"/>
    </location>
</feature>
<feature type="region of interest" description="Disordered" evidence="1">
    <location>
        <begin position="1"/>
        <end position="23"/>
    </location>
</feature>
<accession>A0A392UUN1</accession>
<feature type="non-terminal residue" evidence="2">
    <location>
        <position position="23"/>
    </location>
</feature>
<protein>
    <submittedName>
        <fullName evidence="2">Uncharacterized protein</fullName>
    </submittedName>
</protein>
<name>A0A392UUN1_9FABA</name>
<dbReference type="AlphaFoldDB" id="A0A392UUN1"/>
<evidence type="ECO:0000313" key="2">
    <source>
        <dbReference type="EMBL" id="MCI78913.1"/>
    </source>
</evidence>
<keyword evidence="3" id="KW-1185">Reference proteome</keyword>
<organism evidence="2 3">
    <name type="scientific">Trifolium medium</name>
    <dbReference type="NCBI Taxonomy" id="97028"/>
    <lineage>
        <taxon>Eukaryota</taxon>
        <taxon>Viridiplantae</taxon>
        <taxon>Streptophyta</taxon>
        <taxon>Embryophyta</taxon>
        <taxon>Tracheophyta</taxon>
        <taxon>Spermatophyta</taxon>
        <taxon>Magnoliopsida</taxon>
        <taxon>eudicotyledons</taxon>
        <taxon>Gunneridae</taxon>
        <taxon>Pentapetalae</taxon>
        <taxon>rosids</taxon>
        <taxon>fabids</taxon>
        <taxon>Fabales</taxon>
        <taxon>Fabaceae</taxon>
        <taxon>Papilionoideae</taxon>
        <taxon>50 kb inversion clade</taxon>
        <taxon>NPAAA clade</taxon>
        <taxon>Hologalegina</taxon>
        <taxon>IRL clade</taxon>
        <taxon>Trifolieae</taxon>
        <taxon>Trifolium</taxon>
    </lineage>
</organism>
<dbReference type="EMBL" id="LXQA010961720">
    <property type="protein sequence ID" value="MCI78913.1"/>
    <property type="molecule type" value="Genomic_DNA"/>
</dbReference>
<sequence>MTPIPSENGVDGDDEREEEEEEE</sequence>
<reference evidence="2 3" key="1">
    <citation type="journal article" date="2018" name="Front. Plant Sci.">
        <title>Red Clover (Trifolium pratense) and Zigzag Clover (T. medium) - A Picture of Genomic Similarities and Differences.</title>
        <authorList>
            <person name="Dluhosova J."/>
            <person name="Istvanek J."/>
            <person name="Nedelnik J."/>
            <person name="Repkova J."/>
        </authorList>
    </citation>
    <scope>NUCLEOTIDE SEQUENCE [LARGE SCALE GENOMIC DNA]</scope>
    <source>
        <strain evidence="3">cv. 10/8</strain>
        <tissue evidence="2">Leaf</tissue>
    </source>
</reference>
<proteinExistence type="predicted"/>
<evidence type="ECO:0000256" key="1">
    <source>
        <dbReference type="SAM" id="MobiDB-lite"/>
    </source>
</evidence>
<dbReference type="Proteomes" id="UP000265520">
    <property type="component" value="Unassembled WGS sequence"/>
</dbReference>
<comment type="caution">
    <text evidence="2">The sequence shown here is derived from an EMBL/GenBank/DDBJ whole genome shotgun (WGS) entry which is preliminary data.</text>
</comment>
<evidence type="ECO:0000313" key="3">
    <source>
        <dbReference type="Proteomes" id="UP000265520"/>
    </source>
</evidence>